<dbReference type="PANTHER" id="PTHR22807">
    <property type="entry name" value="NOP2 YEAST -RELATED NOL1/NOP2/FMU SUN DOMAIN-CONTAINING"/>
    <property type="match status" value="1"/>
</dbReference>
<dbReference type="EMBL" id="LJGP01000016">
    <property type="protein sequence ID" value="KWU03949.1"/>
    <property type="molecule type" value="Genomic_DNA"/>
</dbReference>
<dbReference type="Pfam" id="PF01029">
    <property type="entry name" value="NusB"/>
    <property type="match status" value="1"/>
</dbReference>
<dbReference type="SUPFAM" id="SSF53335">
    <property type="entry name" value="S-adenosyl-L-methionine-dependent methyltransferases"/>
    <property type="match status" value="1"/>
</dbReference>
<dbReference type="InterPro" id="IPR004573">
    <property type="entry name" value="rRNA_ssu_MeTfrase_B"/>
</dbReference>
<dbReference type="CDD" id="cd02440">
    <property type="entry name" value="AdoMet_MTases"/>
    <property type="match status" value="1"/>
</dbReference>
<evidence type="ECO:0000256" key="6">
    <source>
        <dbReference type="ARBA" id="ARBA00022603"/>
    </source>
</evidence>
<dbReference type="InterPro" id="IPR054728">
    <property type="entry name" value="RsmB-like_ferredoxin"/>
</dbReference>
<dbReference type="Pfam" id="PF22458">
    <property type="entry name" value="RsmF-B_ferredox"/>
    <property type="match status" value="1"/>
</dbReference>
<evidence type="ECO:0000256" key="12">
    <source>
        <dbReference type="ARBA" id="ARBA00047283"/>
    </source>
</evidence>
<comment type="subcellular location">
    <subcellularLocation>
        <location evidence="2">Cytoplasm</location>
    </subcellularLocation>
</comment>
<evidence type="ECO:0000259" key="14">
    <source>
        <dbReference type="PROSITE" id="PS51686"/>
    </source>
</evidence>
<evidence type="ECO:0000256" key="4">
    <source>
        <dbReference type="ARBA" id="ARBA00022490"/>
    </source>
</evidence>
<organism evidence="15 16">
    <name type="scientific">Lactobacillus crispatus</name>
    <dbReference type="NCBI Taxonomy" id="47770"/>
    <lineage>
        <taxon>Bacteria</taxon>
        <taxon>Bacillati</taxon>
        <taxon>Bacillota</taxon>
        <taxon>Bacilli</taxon>
        <taxon>Lactobacillales</taxon>
        <taxon>Lactobacillaceae</taxon>
        <taxon>Lactobacillus</taxon>
    </lineage>
</organism>
<feature type="binding site" evidence="13">
    <location>
        <begin position="271"/>
        <end position="277"/>
    </location>
    <ligand>
        <name>S-adenosyl-L-methionine</name>
        <dbReference type="ChEBI" id="CHEBI:59789"/>
    </ligand>
</feature>
<accession>A0A125P6C2</accession>
<dbReference type="PANTHER" id="PTHR22807:SF53">
    <property type="entry name" value="RIBOSOMAL RNA SMALL SUBUNIT METHYLTRANSFERASE B-RELATED"/>
    <property type="match status" value="1"/>
</dbReference>
<proteinExistence type="inferred from homology"/>
<reference evidence="15 16" key="1">
    <citation type="journal article" date="2016" name="Microbiology (Mosc.)">
        <title>Comparison of Lactobacillus crispatus isolates from Lactobacillus-dominated vaginal microbiomes with isolates from microbiomes containing bacterial vaginosis-associated bacteria.</title>
        <authorList>
            <person name="Abdelmaksoud A.A."/>
            <person name="Koparde V.N."/>
            <person name="Sheth N.U."/>
            <person name="Serrano M.G."/>
            <person name="Glascock A.L."/>
            <person name="Fettweis J.M."/>
            <person name="Strauss Iii J.F."/>
            <person name="Buck G.A."/>
            <person name="Jefferson K.K."/>
        </authorList>
    </citation>
    <scope>NUCLEOTIDE SEQUENCE [LARGE SCALE GENOMIC DNA]</scope>
    <source>
        <strain evidence="15 16">VMC3</strain>
    </source>
</reference>
<keyword evidence="7 13" id="KW-0808">Transferase</keyword>
<dbReference type="Gene3D" id="3.40.50.150">
    <property type="entry name" value="Vaccinia Virus protein VP39"/>
    <property type="match status" value="1"/>
</dbReference>
<evidence type="ECO:0000256" key="9">
    <source>
        <dbReference type="ARBA" id="ARBA00022884"/>
    </source>
</evidence>
<dbReference type="RefSeq" id="WP_060461963.1">
    <property type="nucleotide sequence ID" value="NZ_AP025162.1"/>
</dbReference>
<protein>
    <recommendedName>
        <fullName evidence="3">16S rRNA (cytosine(967)-C(5))-methyltransferase</fullName>
        <ecNumber evidence="3">2.1.1.176</ecNumber>
    </recommendedName>
    <alternativeName>
        <fullName evidence="10">16S rRNA m5C967 methyltransferase</fullName>
    </alternativeName>
    <alternativeName>
        <fullName evidence="11">rRNA (cytosine-C(5)-)-methyltransferase RsmB</fullName>
    </alternativeName>
</protein>
<dbReference type="InterPro" id="IPR029063">
    <property type="entry name" value="SAM-dependent_MTases_sf"/>
</dbReference>
<dbReference type="InterPro" id="IPR006027">
    <property type="entry name" value="NusB_RsmB_TIM44"/>
</dbReference>
<dbReference type="NCBIfam" id="TIGR00563">
    <property type="entry name" value="rsmB"/>
    <property type="match status" value="1"/>
</dbReference>
<evidence type="ECO:0000256" key="10">
    <source>
        <dbReference type="ARBA" id="ARBA00030399"/>
    </source>
</evidence>
<dbReference type="GO" id="GO:0003723">
    <property type="term" value="F:RNA binding"/>
    <property type="evidence" value="ECO:0007669"/>
    <property type="project" value="UniProtKB-UniRule"/>
</dbReference>
<dbReference type="GO" id="GO:0008649">
    <property type="term" value="F:rRNA methyltransferase activity"/>
    <property type="evidence" value="ECO:0007669"/>
    <property type="project" value="InterPro"/>
</dbReference>
<dbReference type="PROSITE" id="PS51686">
    <property type="entry name" value="SAM_MT_RSMB_NOP"/>
    <property type="match status" value="1"/>
</dbReference>
<keyword evidence="9 13" id="KW-0694">RNA-binding</keyword>
<keyword evidence="8 13" id="KW-0949">S-adenosyl-L-methionine</keyword>
<evidence type="ECO:0000256" key="1">
    <source>
        <dbReference type="ARBA" id="ARBA00002724"/>
    </source>
</evidence>
<comment type="similarity">
    <text evidence="13">Belongs to the class I-like SAM-binding methyltransferase superfamily. RsmB/NOP family.</text>
</comment>
<name>A0A125P6C2_9LACO</name>
<dbReference type="InterPro" id="IPR049560">
    <property type="entry name" value="MeTrfase_RsmB-F_NOP2_cat"/>
</dbReference>
<dbReference type="PATRIC" id="fig|47770.28.peg.291"/>
<evidence type="ECO:0000256" key="11">
    <source>
        <dbReference type="ARBA" id="ARBA00031088"/>
    </source>
</evidence>
<dbReference type="EC" id="2.1.1.176" evidence="3"/>
<sequence length="453" mass="50755">MVKVVSLSQVKKLSIDKSARAVSLETLIKVLDQGSYSNISLNNSLKHSNLSIADQNLATNIVYGTIQYRLFLEYQLKGLVRTKLTEKYIKPLLLMSLYQLIFLDKVPDRAVLDEANKLAKQYGKRHSAGFRLVNGILRSFTRRGVILPAENNPVKYLSVKESVPEWLVQYLIDNWGLDKAKSVLNSINEPAKNSVRISKLADKEQVFAQLERDNYQPQWSKLSSDDVILSHGGISESDLFEEGKLTIQDEAASLVVEAFDFEQDEHVLDACSAPGGKTVQIAESIVNGDVTALDIHDKKLRLVRDNAQRMHVANKVKTKACDARKATEIFAAGEFTKILVDAPCSGLGLLRRKPEIRYTKRQQDLQNLQKIQLAILTAVSSLLKKNGELVYSTCSISMGENEEVVKKFLQAHPDFELVPFKLTKLESKTGMLKIMPDLDGNDGFFIAKFKLRG</sequence>
<feature type="binding site" evidence="13">
    <location>
        <position position="322"/>
    </location>
    <ligand>
        <name>S-adenosyl-L-methionine</name>
        <dbReference type="ChEBI" id="CHEBI:59789"/>
    </ligand>
</feature>
<evidence type="ECO:0000256" key="5">
    <source>
        <dbReference type="ARBA" id="ARBA00022552"/>
    </source>
</evidence>
<dbReference type="FunFam" id="3.40.50.150:FF:000022">
    <property type="entry name" value="Ribosomal RNA small subunit methyltransferase B"/>
    <property type="match status" value="1"/>
</dbReference>
<keyword evidence="6 13" id="KW-0489">Methyltransferase</keyword>
<dbReference type="AlphaFoldDB" id="A0A125P6C2"/>
<evidence type="ECO:0000313" key="15">
    <source>
        <dbReference type="EMBL" id="KWU03949.1"/>
    </source>
</evidence>
<evidence type="ECO:0000256" key="13">
    <source>
        <dbReference type="PROSITE-ProRule" id="PRU01023"/>
    </source>
</evidence>
<dbReference type="Pfam" id="PF01189">
    <property type="entry name" value="Methyltr_RsmB-F"/>
    <property type="match status" value="1"/>
</dbReference>
<dbReference type="Gene3D" id="3.30.70.1170">
    <property type="entry name" value="Sun protein, domain 3"/>
    <property type="match status" value="1"/>
</dbReference>
<dbReference type="InterPro" id="IPR023267">
    <property type="entry name" value="RCMT"/>
</dbReference>
<keyword evidence="4" id="KW-0963">Cytoplasm</keyword>
<gene>
    <name evidence="15" type="ORF">AEL95_04530</name>
</gene>
<evidence type="ECO:0000256" key="8">
    <source>
        <dbReference type="ARBA" id="ARBA00022691"/>
    </source>
</evidence>
<dbReference type="PRINTS" id="PR02008">
    <property type="entry name" value="RCMTFAMILY"/>
</dbReference>
<feature type="binding site" evidence="13">
    <location>
        <position position="341"/>
    </location>
    <ligand>
        <name>S-adenosyl-L-methionine</name>
        <dbReference type="ChEBI" id="CHEBI:59789"/>
    </ligand>
</feature>
<evidence type="ECO:0000256" key="7">
    <source>
        <dbReference type="ARBA" id="ARBA00022679"/>
    </source>
</evidence>
<evidence type="ECO:0000256" key="2">
    <source>
        <dbReference type="ARBA" id="ARBA00004496"/>
    </source>
</evidence>
<feature type="domain" description="SAM-dependent MTase RsmB/NOP-type" evidence="14">
    <location>
        <begin position="183"/>
        <end position="452"/>
    </location>
</feature>
<dbReference type="Gene3D" id="1.10.940.10">
    <property type="entry name" value="NusB-like"/>
    <property type="match status" value="1"/>
</dbReference>
<dbReference type="GO" id="GO:0006355">
    <property type="term" value="P:regulation of DNA-templated transcription"/>
    <property type="evidence" value="ECO:0007669"/>
    <property type="project" value="InterPro"/>
</dbReference>
<comment type="caution">
    <text evidence="15">The sequence shown here is derived from an EMBL/GenBank/DDBJ whole genome shotgun (WGS) entry which is preliminary data.</text>
</comment>
<comment type="catalytic activity">
    <reaction evidence="12">
        <text>cytidine(967) in 16S rRNA + S-adenosyl-L-methionine = 5-methylcytidine(967) in 16S rRNA + S-adenosyl-L-homocysteine + H(+)</text>
        <dbReference type="Rhea" id="RHEA:42748"/>
        <dbReference type="Rhea" id="RHEA-COMP:10219"/>
        <dbReference type="Rhea" id="RHEA-COMP:10220"/>
        <dbReference type="ChEBI" id="CHEBI:15378"/>
        <dbReference type="ChEBI" id="CHEBI:57856"/>
        <dbReference type="ChEBI" id="CHEBI:59789"/>
        <dbReference type="ChEBI" id="CHEBI:74483"/>
        <dbReference type="ChEBI" id="CHEBI:82748"/>
        <dbReference type="EC" id="2.1.1.176"/>
    </reaction>
</comment>
<dbReference type="SUPFAM" id="SSF48013">
    <property type="entry name" value="NusB-like"/>
    <property type="match status" value="1"/>
</dbReference>
<dbReference type="Proteomes" id="UP000067598">
    <property type="component" value="Unassembled WGS sequence"/>
</dbReference>
<dbReference type="GO" id="GO:0005737">
    <property type="term" value="C:cytoplasm"/>
    <property type="evidence" value="ECO:0007669"/>
    <property type="project" value="UniProtKB-SubCell"/>
</dbReference>
<comment type="function">
    <text evidence="1">Specifically methylates the cytosine at position 967 (m5C967) of 16S rRNA.</text>
</comment>
<dbReference type="InterPro" id="IPR001678">
    <property type="entry name" value="MeTrfase_RsmB-F_NOP2_dom"/>
</dbReference>
<feature type="active site" description="Nucleophile" evidence="13">
    <location>
        <position position="394"/>
    </location>
</feature>
<dbReference type="InterPro" id="IPR035926">
    <property type="entry name" value="NusB-like_sf"/>
</dbReference>
<feature type="binding site" evidence="13">
    <location>
        <position position="294"/>
    </location>
    <ligand>
        <name>S-adenosyl-L-methionine</name>
        <dbReference type="ChEBI" id="CHEBI:59789"/>
    </ligand>
</feature>
<evidence type="ECO:0000313" key="16">
    <source>
        <dbReference type="Proteomes" id="UP000067598"/>
    </source>
</evidence>
<evidence type="ECO:0000256" key="3">
    <source>
        <dbReference type="ARBA" id="ARBA00012140"/>
    </source>
</evidence>
<keyword evidence="5" id="KW-0698">rRNA processing</keyword>
<dbReference type="NCBIfam" id="NF011494">
    <property type="entry name" value="PRK14902.1"/>
    <property type="match status" value="1"/>
</dbReference>